<dbReference type="PANTHER" id="PTHR30511">
    <property type="entry name" value="ALANINE RACEMASE"/>
    <property type="match status" value="1"/>
</dbReference>
<evidence type="ECO:0000256" key="3">
    <source>
        <dbReference type="ARBA" id="ARBA00013089"/>
    </source>
</evidence>
<evidence type="ECO:0000256" key="9">
    <source>
        <dbReference type="PIRSR" id="PIRSR600821-52"/>
    </source>
</evidence>
<evidence type="ECO:0000256" key="5">
    <source>
        <dbReference type="ARBA" id="ARBA00023235"/>
    </source>
</evidence>
<keyword evidence="4 7" id="KW-0663">Pyridoxal phosphate</keyword>
<comment type="cofactor">
    <cofactor evidence="2 7 8">
        <name>pyridoxal 5'-phosphate</name>
        <dbReference type="ChEBI" id="CHEBI:597326"/>
    </cofactor>
</comment>
<evidence type="ECO:0000256" key="6">
    <source>
        <dbReference type="ARBA" id="ARBA00072221"/>
    </source>
</evidence>
<dbReference type="FunFam" id="3.20.20.10:FF:000002">
    <property type="entry name" value="Alanine racemase"/>
    <property type="match status" value="1"/>
</dbReference>
<protein>
    <recommendedName>
        <fullName evidence="6 7">Alanine racemase</fullName>
        <ecNumber evidence="3 7">5.1.1.1</ecNumber>
    </recommendedName>
</protein>
<feature type="binding site" evidence="7 9">
    <location>
        <position position="314"/>
    </location>
    <ligand>
        <name>substrate</name>
    </ligand>
</feature>
<keyword evidence="5 7" id="KW-0413">Isomerase</keyword>
<dbReference type="Pfam" id="PF01168">
    <property type="entry name" value="Ala_racemase_N"/>
    <property type="match status" value="1"/>
</dbReference>
<organism evidence="11 12">
    <name type="scientific">Serinibacter salmoneus</name>
    <dbReference type="NCBI Taxonomy" id="556530"/>
    <lineage>
        <taxon>Bacteria</taxon>
        <taxon>Bacillati</taxon>
        <taxon>Actinomycetota</taxon>
        <taxon>Actinomycetes</taxon>
        <taxon>Micrococcales</taxon>
        <taxon>Beutenbergiaceae</taxon>
        <taxon>Serinibacter</taxon>
    </lineage>
</organism>
<dbReference type="Pfam" id="PF00842">
    <property type="entry name" value="Ala_racemase_C"/>
    <property type="match status" value="1"/>
</dbReference>
<evidence type="ECO:0000256" key="4">
    <source>
        <dbReference type="ARBA" id="ARBA00022898"/>
    </source>
</evidence>
<dbReference type="FunFam" id="2.40.37.10:FF:000015">
    <property type="entry name" value="Alanine racemase"/>
    <property type="match status" value="1"/>
</dbReference>
<dbReference type="Gene3D" id="2.40.37.10">
    <property type="entry name" value="Lyase, Ornithine Decarboxylase, Chain A, domain 1"/>
    <property type="match status" value="1"/>
</dbReference>
<feature type="active site" description="Proton acceptor; specific for L-alanine" evidence="7">
    <location>
        <position position="266"/>
    </location>
</feature>
<name>A0A2A9CY85_9MICO</name>
<dbReference type="GO" id="GO:0005829">
    <property type="term" value="C:cytosol"/>
    <property type="evidence" value="ECO:0007669"/>
    <property type="project" value="TreeGrafter"/>
</dbReference>
<feature type="active site" description="Proton acceptor; specific for D-alanine" evidence="7">
    <location>
        <position position="35"/>
    </location>
</feature>
<dbReference type="NCBIfam" id="TIGR00492">
    <property type="entry name" value="alr"/>
    <property type="match status" value="1"/>
</dbReference>
<dbReference type="GO" id="GO:0030170">
    <property type="term" value="F:pyridoxal phosphate binding"/>
    <property type="evidence" value="ECO:0007669"/>
    <property type="project" value="UniProtKB-UniRule"/>
</dbReference>
<dbReference type="PROSITE" id="PS00395">
    <property type="entry name" value="ALANINE_RACEMASE"/>
    <property type="match status" value="1"/>
</dbReference>
<dbReference type="GO" id="GO:0009252">
    <property type="term" value="P:peptidoglycan biosynthetic process"/>
    <property type="evidence" value="ECO:0007669"/>
    <property type="project" value="TreeGrafter"/>
</dbReference>
<evidence type="ECO:0000313" key="12">
    <source>
        <dbReference type="Proteomes" id="UP000224915"/>
    </source>
</evidence>
<dbReference type="Proteomes" id="UP000224915">
    <property type="component" value="Unassembled WGS sequence"/>
</dbReference>
<dbReference type="InterPro" id="IPR000821">
    <property type="entry name" value="Ala_racemase"/>
</dbReference>
<dbReference type="Gene3D" id="3.20.20.10">
    <property type="entry name" value="Alanine racemase"/>
    <property type="match status" value="1"/>
</dbReference>
<reference evidence="11 12" key="1">
    <citation type="submission" date="2017-10" db="EMBL/GenBank/DDBJ databases">
        <title>Sequencing the genomes of 1000 actinobacteria strains.</title>
        <authorList>
            <person name="Klenk H.-P."/>
        </authorList>
    </citation>
    <scope>NUCLEOTIDE SEQUENCE [LARGE SCALE GENOMIC DNA]</scope>
    <source>
        <strain evidence="11 12">DSM 21801</strain>
    </source>
</reference>
<comment type="function">
    <text evidence="7">Catalyzes the interconversion of L-alanine and D-alanine. May also act on other amino acids.</text>
</comment>
<dbReference type="RefSeq" id="WP_098468183.1">
    <property type="nucleotide sequence ID" value="NZ_PDJD01000001.1"/>
</dbReference>
<comment type="pathway">
    <text evidence="7">Amino-acid biosynthesis; D-alanine biosynthesis; D-alanine from L-alanine: step 1/1.</text>
</comment>
<gene>
    <name evidence="11" type="ORF">ATL40_0529</name>
</gene>
<proteinExistence type="inferred from homology"/>
<feature type="binding site" evidence="7 9">
    <location>
        <position position="133"/>
    </location>
    <ligand>
        <name>substrate</name>
    </ligand>
</feature>
<dbReference type="SMART" id="SM01005">
    <property type="entry name" value="Ala_racemase_C"/>
    <property type="match status" value="1"/>
</dbReference>
<dbReference type="SUPFAM" id="SSF50621">
    <property type="entry name" value="Alanine racemase C-terminal domain-like"/>
    <property type="match status" value="1"/>
</dbReference>
<comment type="catalytic activity">
    <reaction evidence="1 7">
        <text>L-alanine = D-alanine</text>
        <dbReference type="Rhea" id="RHEA:20249"/>
        <dbReference type="ChEBI" id="CHEBI:57416"/>
        <dbReference type="ChEBI" id="CHEBI:57972"/>
        <dbReference type="EC" id="5.1.1.1"/>
    </reaction>
</comment>
<feature type="domain" description="Alanine racemase C-terminal" evidence="10">
    <location>
        <begin position="245"/>
        <end position="373"/>
    </location>
</feature>
<dbReference type="GO" id="GO:0030632">
    <property type="term" value="P:D-alanine biosynthetic process"/>
    <property type="evidence" value="ECO:0007669"/>
    <property type="project" value="UniProtKB-UniRule"/>
</dbReference>
<evidence type="ECO:0000256" key="8">
    <source>
        <dbReference type="PIRSR" id="PIRSR600821-50"/>
    </source>
</evidence>
<dbReference type="OrthoDB" id="9813814at2"/>
<dbReference type="HAMAP" id="MF_01201">
    <property type="entry name" value="Ala_racemase"/>
    <property type="match status" value="1"/>
</dbReference>
<sequence length="386" mass="39838">MSDYPARALINLAAIQRNVAALRERATAPVMAVVKADAYGHGLVPSARAALAGGATWLGVAQLSEALDLRAAGVDAPLLTWIYAPGAPLARAVRAGIDLSVGAPWALAEVRAAVAATGRTARIHLKVDTGLGRGGQFLPAWRDMLDQALRAQAAGEVEVVGVWSHLASAEDVTSATTASQREVFLEAVALAEAGGAHLELRHLANSAATLVRPDLHFDLVRPGLAVFGLSPLPGVSAGEVGLEPAMRLEASLMVVKHAPAGQGVSYGHTYTTTAQTVLADVPLGYADGIPRHAGSAGPVQVAGRRYTIAGRVCMDQFVLDLGADSSAAAGDVAVLFGAGTDGEPTAQDWAEAAGTISYEIVTRLGVRVPRVHHRDGAIQPTTQRTP</sequence>
<feature type="modified residue" description="N6-(pyridoxal phosphate)lysine" evidence="7 8">
    <location>
        <position position="35"/>
    </location>
</feature>
<dbReference type="CDD" id="cd00430">
    <property type="entry name" value="PLPDE_III_AR"/>
    <property type="match status" value="1"/>
</dbReference>
<evidence type="ECO:0000256" key="7">
    <source>
        <dbReference type="HAMAP-Rule" id="MF_01201"/>
    </source>
</evidence>
<dbReference type="InterPro" id="IPR011079">
    <property type="entry name" value="Ala_racemase_C"/>
</dbReference>
<dbReference type="InterPro" id="IPR029066">
    <property type="entry name" value="PLP-binding_barrel"/>
</dbReference>
<dbReference type="EC" id="5.1.1.1" evidence="3 7"/>
<dbReference type="GO" id="GO:0008784">
    <property type="term" value="F:alanine racemase activity"/>
    <property type="evidence" value="ECO:0007669"/>
    <property type="project" value="UniProtKB-UniRule"/>
</dbReference>
<accession>A0A2A9CY85</accession>
<dbReference type="InterPro" id="IPR020622">
    <property type="entry name" value="Ala_racemase_pyridoxalP-BS"/>
</dbReference>
<evidence type="ECO:0000256" key="1">
    <source>
        <dbReference type="ARBA" id="ARBA00000316"/>
    </source>
</evidence>
<comment type="caution">
    <text evidence="11">The sequence shown here is derived from an EMBL/GenBank/DDBJ whole genome shotgun (WGS) entry which is preliminary data.</text>
</comment>
<dbReference type="InterPro" id="IPR001608">
    <property type="entry name" value="Ala_racemase_N"/>
</dbReference>
<evidence type="ECO:0000256" key="2">
    <source>
        <dbReference type="ARBA" id="ARBA00001933"/>
    </source>
</evidence>
<dbReference type="EMBL" id="PDJD01000001">
    <property type="protein sequence ID" value="PFG18975.1"/>
    <property type="molecule type" value="Genomic_DNA"/>
</dbReference>
<dbReference type="InterPro" id="IPR009006">
    <property type="entry name" value="Ala_racemase/Decarboxylase_C"/>
</dbReference>
<dbReference type="SUPFAM" id="SSF51419">
    <property type="entry name" value="PLP-binding barrel"/>
    <property type="match status" value="1"/>
</dbReference>
<dbReference type="PANTHER" id="PTHR30511:SF0">
    <property type="entry name" value="ALANINE RACEMASE, CATABOLIC-RELATED"/>
    <property type="match status" value="1"/>
</dbReference>
<dbReference type="UniPathway" id="UPA00042">
    <property type="reaction ID" value="UER00497"/>
</dbReference>
<evidence type="ECO:0000259" key="10">
    <source>
        <dbReference type="SMART" id="SM01005"/>
    </source>
</evidence>
<dbReference type="PRINTS" id="PR00992">
    <property type="entry name" value="ALARACEMASE"/>
</dbReference>
<keyword evidence="12" id="KW-1185">Reference proteome</keyword>
<comment type="similarity">
    <text evidence="7">Belongs to the alanine racemase family.</text>
</comment>
<evidence type="ECO:0000313" key="11">
    <source>
        <dbReference type="EMBL" id="PFG18975.1"/>
    </source>
</evidence>
<dbReference type="AlphaFoldDB" id="A0A2A9CY85"/>